<gene>
    <name evidence="3" type="ORF">ENP55_04640</name>
</gene>
<keyword evidence="1" id="KW-0687">Ribonucleoprotein</keyword>
<dbReference type="CDD" id="cd01726">
    <property type="entry name" value="LSm6"/>
    <property type="match status" value="1"/>
</dbReference>
<dbReference type="PANTHER" id="PTHR11021">
    <property type="entry name" value="SMALL NUCLEAR RIBONUCLEOPROTEIN F SNRNP-F"/>
    <property type="match status" value="1"/>
</dbReference>
<dbReference type="GO" id="GO:0000398">
    <property type="term" value="P:mRNA splicing, via spliceosome"/>
    <property type="evidence" value="ECO:0007669"/>
    <property type="project" value="InterPro"/>
</dbReference>
<dbReference type="AlphaFoldDB" id="A0A7C2G1G3"/>
<proteinExistence type="predicted"/>
<dbReference type="SMART" id="SM00651">
    <property type="entry name" value="Sm"/>
    <property type="match status" value="1"/>
</dbReference>
<organism evidence="3">
    <name type="scientific">Thermosphaera aggregans</name>
    <dbReference type="NCBI Taxonomy" id="54254"/>
    <lineage>
        <taxon>Archaea</taxon>
        <taxon>Thermoproteota</taxon>
        <taxon>Thermoprotei</taxon>
        <taxon>Desulfurococcales</taxon>
        <taxon>Desulfurococcaceae</taxon>
        <taxon>Thermosphaera</taxon>
    </lineage>
</organism>
<dbReference type="PROSITE" id="PS52002">
    <property type="entry name" value="SM"/>
    <property type="match status" value="1"/>
</dbReference>
<dbReference type="SUPFAM" id="SSF50182">
    <property type="entry name" value="Sm-like ribonucleoproteins"/>
    <property type="match status" value="1"/>
</dbReference>
<evidence type="ECO:0000259" key="2">
    <source>
        <dbReference type="PROSITE" id="PS52002"/>
    </source>
</evidence>
<dbReference type="InterPro" id="IPR001163">
    <property type="entry name" value="Sm_dom_euk/arc"/>
</dbReference>
<reference evidence="3" key="1">
    <citation type="journal article" date="2020" name="mSystems">
        <title>Genome- and Community-Level Interaction Insights into Carbon Utilization and Element Cycling Functions of Hydrothermarchaeota in Hydrothermal Sediment.</title>
        <authorList>
            <person name="Zhou Z."/>
            <person name="Liu Y."/>
            <person name="Xu W."/>
            <person name="Pan J."/>
            <person name="Luo Z.H."/>
            <person name="Li M."/>
        </authorList>
    </citation>
    <scope>NUCLEOTIDE SEQUENCE [LARGE SCALE GENOMIC DNA]</scope>
    <source>
        <strain evidence="3">SpSt-23</strain>
    </source>
</reference>
<dbReference type="Pfam" id="PF01423">
    <property type="entry name" value="LSM"/>
    <property type="match status" value="1"/>
</dbReference>
<accession>A0A7C2G1G3</accession>
<dbReference type="InterPro" id="IPR010920">
    <property type="entry name" value="LSM_dom_sf"/>
</dbReference>
<dbReference type="Gene3D" id="2.30.30.100">
    <property type="match status" value="1"/>
</dbReference>
<sequence length="91" mass="10090">MAARLARPQSPFKILKSSEGQIVLVKIKGGYEYVGNLDLIDNTMNVVMSNCTEYTKDGKPVARYGKLIIRGSHIQYISINYGQVAPEKVSL</sequence>
<feature type="domain" description="Sm" evidence="2">
    <location>
        <begin position="10"/>
        <end position="83"/>
    </location>
</feature>
<dbReference type="PANTHER" id="PTHR11021:SF0">
    <property type="entry name" value="SMALL NUCLEAR RIBONUCLEOPROTEIN F"/>
    <property type="match status" value="1"/>
</dbReference>
<name>A0A7C2G1G3_9CREN</name>
<dbReference type="InterPro" id="IPR016487">
    <property type="entry name" value="Lsm6/sSmF"/>
</dbReference>
<dbReference type="EMBL" id="DSJT01000023">
    <property type="protein sequence ID" value="HEF87567.1"/>
    <property type="molecule type" value="Genomic_DNA"/>
</dbReference>
<comment type="caution">
    <text evidence="3">The sequence shown here is derived from an EMBL/GenBank/DDBJ whole genome shotgun (WGS) entry which is preliminary data.</text>
</comment>
<evidence type="ECO:0000256" key="1">
    <source>
        <dbReference type="ARBA" id="ARBA00023274"/>
    </source>
</evidence>
<evidence type="ECO:0000313" key="3">
    <source>
        <dbReference type="EMBL" id="HEF87567.1"/>
    </source>
</evidence>
<protein>
    <submittedName>
        <fullName evidence="3">Sm ribonucleo</fullName>
    </submittedName>
</protein>
<dbReference type="InterPro" id="IPR047575">
    <property type="entry name" value="Sm"/>
</dbReference>
<dbReference type="GO" id="GO:0003723">
    <property type="term" value="F:RNA binding"/>
    <property type="evidence" value="ECO:0007669"/>
    <property type="project" value="InterPro"/>
</dbReference>
<dbReference type="GO" id="GO:1990904">
    <property type="term" value="C:ribonucleoprotein complex"/>
    <property type="evidence" value="ECO:0007669"/>
    <property type="project" value="UniProtKB-KW"/>
</dbReference>